<dbReference type="Pfam" id="PF02298">
    <property type="entry name" value="Cu_bind_like"/>
    <property type="match status" value="1"/>
</dbReference>
<feature type="transmembrane region" description="Helical" evidence="12">
    <location>
        <begin position="117"/>
        <end position="135"/>
    </location>
</feature>
<name>A0A803LGC3_CHEQI</name>
<keyword evidence="7 12" id="KW-1133">Transmembrane helix</keyword>
<dbReference type="Gene3D" id="2.60.40.420">
    <property type="entry name" value="Cupredoxins - blue copper proteins"/>
    <property type="match status" value="1"/>
</dbReference>
<evidence type="ECO:0000256" key="1">
    <source>
        <dbReference type="ARBA" id="ARBA00004479"/>
    </source>
</evidence>
<organism evidence="14 15">
    <name type="scientific">Chenopodium quinoa</name>
    <name type="common">Quinoa</name>
    <dbReference type="NCBI Taxonomy" id="63459"/>
    <lineage>
        <taxon>Eukaryota</taxon>
        <taxon>Viridiplantae</taxon>
        <taxon>Streptophyta</taxon>
        <taxon>Embryophyta</taxon>
        <taxon>Tracheophyta</taxon>
        <taxon>Spermatophyta</taxon>
        <taxon>Magnoliopsida</taxon>
        <taxon>eudicotyledons</taxon>
        <taxon>Gunneridae</taxon>
        <taxon>Pentapetalae</taxon>
        <taxon>Caryophyllales</taxon>
        <taxon>Chenopodiaceae</taxon>
        <taxon>Chenopodioideae</taxon>
        <taxon>Atripliceae</taxon>
        <taxon>Chenopodium</taxon>
    </lineage>
</organism>
<keyword evidence="8" id="KW-0186">Copper</keyword>
<keyword evidence="15" id="KW-1185">Reference proteome</keyword>
<evidence type="ECO:0000256" key="9">
    <source>
        <dbReference type="ARBA" id="ARBA00023136"/>
    </source>
</evidence>
<comment type="subcellular location">
    <subcellularLocation>
        <location evidence="1">Membrane</location>
        <topology evidence="1">Single-pass type I membrane protein</topology>
    </subcellularLocation>
</comment>
<dbReference type="InterPro" id="IPR039391">
    <property type="entry name" value="Phytocyanin-like"/>
</dbReference>
<evidence type="ECO:0000256" key="10">
    <source>
        <dbReference type="ARBA" id="ARBA00023157"/>
    </source>
</evidence>
<keyword evidence="9 12" id="KW-0472">Membrane</keyword>
<reference evidence="14" key="2">
    <citation type="submission" date="2021-03" db="UniProtKB">
        <authorList>
            <consortium name="EnsemblPlants"/>
        </authorList>
    </citation>
    <scope>IDENTIFICATION</scope>
</reference>
<dbReference type="InterPro" id="IPR008972">
    <property type="entry name" value="Cupredoxin"/>
</dbReference>
<accession>A0A803LGC3</accession>
<dbReference type="FunFam" id="2.60.40.420:FF:000067">
    <property type="entry name" value="Cupredoxin superfamily protein"/>
    <property type="match status" value="1"/>
</dbReference>
<evidence type="ECO:0000256" key="12">
    <source>
        <dbReference type="SAM" id="Phobius"/>
    </source>
</evidence>
<dbReference type="GO" id="GO:0046872">
    <property type="term" value="F:metal ion binding"/>
    <property type="evidence" value="ECO:0007669"/>
    <property type="project" value="UniProtKB-KW"/>
</dbReference>
<sequence length="136" mass="14881">ITVGGENRWTDGFGYASWADKLNFTVGDVLVFSYTKGSHNVLDVTRAAYQSCDNSSGVNAKYETGDDHIELNEAKSYWFICTVDSHCRLGMRFGINVSAPVTTSVNQTGDSSSRSNINAGFYLLLVGIMSMLIFIV</sequence>
<dbReference type="GO" id="GO:0009610">
    <property type="term" value="P:response to symbiotic fungus"/>
    <property type="evidence" value="ECO:0007669"/>
    <property type="project" value="UniProtKB-ARBA"/>
</dbReference>
<evidence type="ECO:0000256" key="2">
    <source>
        <dbReference type="ARBA" id="ARBA00022448"/>
    </source>
</evidence>
<keyword evidence="6" id="KW-0249">Electron transport</keyword>
<dbReference type="PANTHER" id="PTHR33021:SF179">
    <property type="entry name" value="OS09G0541100 PROTEIN"/>
    <property type="match status" value="1"/>
</dbReference>
<keyword evidence="10" id="KW-1015">Disulfide bond</keyword>
<evidence type="ECO:0000256" key="3">
    <source>
        <dbReference type="ARBA" id="ARBA00022692"/>
    </source>
</evidence>
<evidence type="ECO:0000256" key="7">
    <source>
        <dbReference type="ARBA" id="ARBA00022989"/>
    </source>
</evidence>
<keyword evidence="2" id="KW-0813">Transport</keyword>
<evidence type="ECO:0000259" key="13">
    <source>
        <dbReference type="PROSITE" id="PS51485"/>
    </source>
</evidence>
<dbReference type="PANTHER" id="PTHR33021">
    <property type="entry name" value="BLUE COPPER PROTEIN"/>
    <property type="match status" value="1"/>
</dbReference>
<dbReference type="GO" id="GO:0005886">
    <property type="term" value="C:plasma membrane"/>
    <property type="evidence" value="ECO:0007669"/>
    <property type="project" value="TreeGrafter"/>
</dbReference>
<evidence type="ECO:0000256" key="8">
    <source>
        <dbReference type="ARBA" id="ARBA00023008"/>
    </source>
</evidence>
<evidence type="ECO:0000313" key="15">
    <source>
        <dbReference type="Proteomes" id="UP000596660"/>
    </source>
</evidence>
<dbReference type="Gramene" id="AUR62013020-RA">
    <property type="protein sequence ID" value="AUR62013020-RA:cds"/>
    <property type="gene ID" value="AUR62013020"/>
</dbReference>
<keyword evidence="4" id="KW-0479">Metal-binding</keyword>
<evidence type="ECO:0000313" key="14">
    <source>
        <dbReference type="EnsemblPlants" id="AUR62013020-RA:cds"/>
    </source>
</evidence>
<dbReference type="PROSITE" id="PS51485">
    <property type="entry name" value="PHYTOCYANIN"/>
    <property type="match status" value="1"/>
</dbReference>
<dbReference type="GO" id="GO:0009055">
    <property type="term" value="F:electron transfer activity"/>
    <property type="evidence" value="ECO:0007669"/>
    <property type="project" value="InterPro"/>
</dbReference>
<dbReference type="InterPro" id="IPR003245">
    <property type="entry name" value="Phytocyanin_dom"/>
</dbReference>
<evidence type="ECO:0000256" key="6">
    <source>
        <dbReference type="ARBA" id="ARBA00022982"/>
    </source>
</evidence>
<dbReference type="EnsemblPlants" id="AUR62013020-RA">
    <property type="protein sequence ID" value="AUR62013020-RA:cds"/>
    <property type="gene ID" value="AUR62013020"/>
</dbReference>
<proteinExistence type="predicted"/>
<evidence type="ECO:0000256" key="5">
    <source>
        <dbReference type="ARBA" id="ARBA00022729"/>
    </source>
</evidence>
<keyword evidence="11" id="KW-0325">Glycoprotein</keyword>
<dbReference type="AlphaFoldDB" id="A0A803LGC3"/>
<dbReference type="CDD" id="cd04216">
    <property type="entry name" value="Phytocyanin"/>
    <property type="match status" value="1"/>
</dbReference>
<evidence type="ECO:0000256" key="11">
    <source>
        <dbReference type="ARBA" id="ARBA00023180"/>
    </source>
</evidence>
<evidence type="ECO:0000256" key="4">
    <source>
        <dbReference type="ARBA" id="ARBA00022723"/>
    </source>
</evidence>
<protein>
    <recommendedName>
        <fullName evidence="13">Phytocyanin domain-containing protein</fullName>
    </recommendedName>
</protein>
<keyword evidence="5" id="KW-0732">Signal</keyword>
<reference evidence="14" key="1">
    <citation type="journal article" date="2017" name="Nature">
        <title>The genome of Chenopodium quinoa.</title>
        <authorList>
            <person name="Jarvis D.E."/>
            <person name="Ho Y.S."/>
            <person name="Lightfoot D.J."/>
            <person name="Schmoeckel S.M."/>
            <person name="Li B."/>
            <person name="Borm T.J.A."/>
            <person name="Ohyanagi H."/>
            <person name="Mineta K."/>
            <person name="Michell C.T."/>
            <person name="Saber N."/>
            <person name="Kharbatia N.M."/>
            <person name="Rupper R.R."/>
            <person name="Sharp A.R."/>
            <person name="Dally N."/>
            <person name="Boughton B.A."/>
            <person name="Woo Y.H."/>
            <person name="Gao G."/>
            <person name="Schijlen E.G.W.M."/>
            <person name="Guo X."/>
            <person name="Momin A.A."/>
            <person name="Negrao S."/>
            <person name="Al-Babili S."/>
            <person name="Gehring C."/>
            <person name="Roessner U."/>
            <person name="Jung C."/>
            <person name="Murphy K."/>
            <person name="Arold S.T."/>
            <person name="Gojobori T."/>
            <person name="van der Linden C.G."/>
            <person name="van Loo E.N."/>
            <person name="Jellen E.N."/>
            <person name="Maughan P.J."/>
            <person name="Tester M."/>
        </authorList>
    </citation>
    <scope>NUCLEOTIDE SEQUENCE [LARGE SCALE GENOMIC DNA]</scope>
    <source>
        <strain evidence="14">cv. PI 614886</strain>
    </source>
</reference>
<dbReference type="SUPFAM" id="SSF49503">
    <property type="entry name" value="Cupredoxins"/>
    <property type="match status" value="1"/>
</dbReference>
<feature type="domain" description="Phytocyanin" evidence="13">
    <location>
        <begin position="1"/>
        <end position="99"/>
    </location>
</feature>
<keyword evidence="3 12" id="KW-0812">Transmembrane</keyword>
<dbReference type="Proteomes" id="UP000596660">
    <property type="component" value="Unplaced"/>
</dbReference>